<dbReference type="OrthoDB" id="2241241at2759"/>
<feature type="transmembrane region" description="Helical" evidence="6">
    <location>
        <begin position="268"/>
        <end position="289"/>
    </location>
</feature>
<dbReference type="PANTHER" id="PTHR23501:SF58">
    <property type="entry name" value="LOW AFFINITY HEME TRANSPORTER STR3"/>
    <property type="match status" value="1"/>
</dbReference>
<keyword evidence="2 6" id="KW-0812">Transmembrane</keyword>
<feature type="region of interest" description="Disordered" evidence="5">
    <location>
        <begin position="668"/>
        <end position="687"/>
    </location>
</feature>
<feature type="transmembrane region" description="Helical" evidence="6">
    <location>
        <begin position="353"/>
        <end position="372"/>
    </location>
</feature>
<dbReference type="InterPro" id="IPR036259">
    <property type="entry name" value="MFS_trans_sf"/>
</dbReference>
<keyword evidence="8" id="KW-1185">Reference proteome</keyword>
<feature type="transmembrane region" description="Helical" evidence="6">
    <location>
        <begin position="242"/>
        <end position="262"/>
    </location>
</feature>
<organism evidence="7 8">
    <name type="scientific">Fistulina hepatica ATCC 64428</name>
    <dbReference type="NCBI Taxonomy" id="1128425"/>
    <lineage>
        <taxon>Eukaryota</taxon>
        <taxon>Fungi</taxon>
        <taxon>Dikarya</taxon>
        <taxon>Basidiomycota</taxon>
        <taxon>Agaricomycotina</taxon>
        <taxon>Agaricomycetes</taxon>
        <taxon>Agaricomycetidae</taxon>
        <taxon>Agaricales</taxon>
        <taxon>Fistulinaceae</taxon>
        <taxon>Fistulina</taxon>
    </lineage>
</organism>
<comment type="subcellular location">
    <subcellularLocation>
        <location evidence="1">Membrane</location>
        <topology evidence="1">Multi-pass membrane protein</topology>
    </subcellularLocation>
</comment>
<keyword evidence="3 6" id="KW-1133">Transmembrane helix</keyword>
<evidence type="ECO:0000256" key="6">
    <source>
        <dbReference type="SAM" id="Phobius"/>
    </source>
</evidence>
<dbReference type="PANTHER" id="PTHR23501">
    <property type="entry name" value="MAJOR FACILITATOR SUPERFAMILY"/>
    <property type="match status" value="1"/>
</dbReference>
<evidence type="ECO:0000313" key="8">
    <source>
        <dbReference type="Proteomes" id="UP000054144"/>
    </source>
</evidence>
<feature type="transmembrane region" description="Helical" evidence="6">
    <location>
        <begin position="553"/>
        <end position="579"/>
    </location>
</feature>
<dbReference type="InterPro" id="IPR011701">
    <property type="entry name" value="MFS"/>
</dbReference>
<evidence type="ECO:0000256" key="3">
    <source>
        <dbReference type="ARBA" id="ARBA00022989"/>
    </source>
</evidence>
<gene>
    <name evidence="7" type="ORF">FISHEDRAFT_68545</name>
</gene>
<dbReference type="GO" id="GO:0005886">
    <property type="term" value="C:plasma membrane"/>
    <property type="evidence" value="ECO:0007669"/>
    <property type="project" value="TreeGrafter"/>
</dbReference>
<proteinExistence type="predicted"/>
<evidence type="ECO:0000313" key="7">
    <source>
        <dbReference type="EMBL" id="KIY53783.1"/>
    </source>
</evidence>
<dbReference type="AlphaFoldDB" id="A0A0D7ASJ7"/>
<feature type="transmembrane region" description="Helical" evidence="6">
    <location>
        <begin position="629"/>
        <end position="649"/>
    </location>
</feature>
<feature type="transmembrane region" description="Helical" evidence="6">
    <location>
        <begin position="179"/>
        <end position="195"/>
    </location>
</feature>
<sequence length="706" mass="77227">MESYHTATWLSDSTCFSRHQSQTARVGRLSVFLLTTMSSSGPSNLAYGHVSYSPLPSNDDDDLDTDVGVDGNDAIDESDALTDASSDYIQSQGVTRMEAVQRATQNGSATMWAVGISIVVCAWAYSLDKSTTPNYAPFATSSFAQHSSGLATLQIATNIISAVSKPFVAKISDITSRPYTYLFILAFYVVGYVVVATCRTISAYVTGEVFVSIGSAGLDLLNEIIVGDLTPLEWRGFVSSMLSVPFIINTWFAGKIVAALATAEKWRWGYGMFAIIMPVVLLPAIATLIRLDIMAQRQGIVNIASSNAARRRARALAEVEGVEAPHGAVVARAVRPQTTWTQQLHRNLTEIDAGGLILLGVGWAFLLLPFSMKSQIDGGWANPVLRTMAVFGVAFLVLYIFFERFVSRIPSAPRRLLLNRTFIMAIIIDFVYFVAGQMRGTYFASYVWIVQDFTLQNWTYFNNTMTIALCVFGIVVGLLQRWTHHYKRLQIFGLTVKLIGMGVLLVGTQDSVAAGSTGVLALSQVLIGSGGAFSVVGSRVASQASVPHQDLALVVALLALWSKVGAAIGSAVAATIWSARMPVYLRQYMPASVSDDQVKVFFGDIRRIREYDMQDPIRQAAILAYQRTLYHLIVPAFFLSFIPLVAACFQTDYYLGKQQNAVMNVGVDGRHVTPDPSGDDDSDESLVASLPPKVRRERFLRFWAGK</sequence>
<dbReference type="Pfam" id="PF07690">
    <property type="entry name" value="MFS_1"/>
    <property type="match status" value="1"/>
</dbReference>
<reference evidence="7 8" key="1">
    <citation type="journal article" date="2015" name="Fungal Genet. Biol.">
        <title>Evolution of novel wood decay mechanisms in Agaricales revealed by the genome sequences of Fistulina hepatica and Cylindrobasidium torrendii.</title>
        <authorList>
            <person name="Floudas D."/>
            <person name="Held B.W."/>
            <person name="Riley R."/>
            <person name="Nagy L.G."/>
            <person name="Koehler G."/>
            <person name="Ransdell A.S."/>
            <person name="Younus H."/>
            <person name="Chow J."/>
            <person name="Chiniquy J."/>
            <person name="Lipzen A."/>
            <person name="Tritt A."/>
            <person name="Sun H."/>
            <person name="Haridas S."/>
            <person name="LaButti K."/>
            <person name="Ohm R.A."/>
            <person name="Kues U."/>
            <person name="Blanchette R.A."/>
            <person name="Grigoriev I.V."/>
            <person name="Minto R.E."/>
            <person name="Hibbett D.S."/>
        </authorList>
    </citation>
    <scope>NUCLEOTIDE SEQUENCE [LARGE SCALE GENOMIC DNA]</scope>
    <source>
        <strain evidence="7 8">ATCC 64428</strain>
    </source>
</reference>
<feature type="transmembrane region" description="Helical" evidence="6">
    <location>
        <begin position="491"/>
        <end position="508"/>
    </location>
</feature>
<feature type="transmembrane region" description="Helical" evidence="6">
    <location>
        <begin position="460"/>
        <end position="479"/>
    </location>
</feature>
<feature type="transmembrane region" description="Helical" evidence="6">
    <location>
        <begin position="422"/>
        <end position="440"/>
    </location>
</feature>
<protein>
    <submittedName>
        <fullName evidence="7">MFS general substrate transporter</fullName>
    </submittedName>
</protein>
<evidence type="ECO:0000256" key="2">
    <source>
        <dbReference type="ARBA" id="ARBA00022692"/>
    </source>
</evidence>
<feature type="transmembrane region" description="Helical" evidence="6">
    <location>
        <begin position="384"/>
        <end position="402"/>
    </location>
</feature>
<evidence type="ECO:0000256" key="4">
    <source>
        <dbReference type="ARBA" id="ARBA00023136"/>
    </source>
</evidence>
<name>A0A0D7ASJ7_9AGAR</name>
<keyword evidence="4 6" id="KW-0472">Membrane</keyword>
<dbReference type="SUPFAM" id="SSF103473">
    <property type="entry name" value="MFS general substrate transporter"/>
    <property type="match status" value="1"/>
</dbReference>
<feature type="transmembrane region" description="Helical" evidence="6">
    <location>
        <begin position="109"/>
        <end position="127"/>
    </location>
</feature>
<dbReference type="Gene3D" id="1.20.1250.20">
    <property type="entry name" value="MFS general substrate transporter like domains"/>
    <property type="match status" value="2"/>
</dbReference>
<feature type="transmembrane region" description="Helical" evidence="6">
    <location>
        <begin position="520"/>
        <end position="541"/>
    </location>
</feature>
<dbReference type="GO" id="GO:0022857">
    <property type="term" value="F:transmembrane transporter activity"/>
    <property type="evidence" value="ECO:0007669"/>
    <property type="project" value="InterPro"/>
</dbReference>
<dbReference type="Proteomes" id="UP000054144">
    <property type="component" value="Unassembled WGS sequence"/>
</dbReference>
<accession>A0A0D7ASJ7</accession>
<evidence type="ECO:0000256" key="1">
    <source>
        <dbReference type="ARBA" id="ARBA00004141"/>
    </source>
</evidence>
<dbReference type="EMBL" id="KN881587">
    <property type="protein sequence ID" value="KIY53783.1"/>
    <property type="molecule type" value="Genomic_DNA"/>
</dbReference>
<evidence type="ECO:0000256" key="5">
    <source>
        <dbReference type="SAM" id="MobiDB-lite"/>
    </source>
</evidence>